<protein>
    <submittedName>
        <fullName evidence="4">Resolvase</fullName>
    </submittedName>
</protein>
<keyword evidence="2" id="KW-0233">DNA recombination</keyword>
<evidence type="ECO:0000256" key="1">
    <source>
        <dbReference type="ARBA" id="ARBA00023125"/>
    </source>
</evidence>
<dbReference type="Proteomes" id="UP000239814">
    <property type="component" value="Chromosome"/>
</dbReference>
<dbReference type="Gene3D" id="3.40.50.1390">
    <property type="entry name" value="Resolvase, N-terminal catalytic domain"/>
    <property type="match status" value="1"/>
</dbReference>
<keyword evidence="1" id="KW-0238">DNA-binding</keyword>
<gene>
    <name evidence="4" type="ORF">C6V83_10115</name>
</gene>
<evidence type="ECO:0000313" key="4">
    <source>
        <dbReference type="EMBL" id="AVM00570.1"/>
    </source>
</evidence>
<evidence type="ECO:0000256" key="2">
    <source>
        <dbReference type="ARBA" id="ARBA00023172"/>
    </source>
</evidence>
<sequence>MGEPFRVGYCRCSTDEQDVEIQTDQLLTLGVPRDRIFIDTGFSGTTRRNRTGLDNALAAVTSAAAAVSGRQVVLTTTKFDRFARNMAEAGEILTDLRKRDVLFGLGSSVYDWNDPFGKLFLQTLAMVAEFEANLGHLRTREGMAKARAKGRLKGKQPKLPLAARKTIHRRYHDPGDDASLADLAEEYSVGRSTIHRIISSPAPPRI</sequence>
<dbReference type="KEGG" id="git:C6V83_10115"/>
<dbReference type="GO" id="GO:0000150">
    <property type="term" value="F:DNA strand exchange activity"/>
    <property type="evidence" value="ECO:0007669"/>
    <property type="project" value="InterPro"/>
</dbReference>
<dbReference type="AlphaFoldDB" id="A0A2S0KFU8"/>
<feature type="domain" description="Resolvase/invertase-type recombinase catalytic" evidence="3">
    <location>
        <begin position="5"/>
        <end position="150"/>
    </location>
</feature>
<dbReference type="SMART" id="SM00857">
    <property type="entry name" value="Resolvase"/>
    <property type="match status" value="1"/>
</dbReference>
<accession>A0A2S0KFU8</accession>
<dbReference type="InterPro" id="IPR036162">
    <property type="entry name" value="Resolvase-like_N_sf"/>
</dbReference>
<dbReference type="PANTHER" id="PTHR30461:SF2">
    <property type="entry name" value="SERINE RECOMBINASE PINE-RELATED"/>
    <property type="match status" value="1"/>
</dbReference>
<dbReference type="PANTHER" id="PTHR30461">
    <property type="entry name" value="DNA-INVERTASE FROM LAMBDOID PROPHAGE"/>
    <property type="match status" value="1"/>
</dbReference>
<dbReference type="CDD" id="cd03768">
    <property type="entry name" value="SR_ResInv"/>
    <property type="match status" value="1"/>
</dbReference>
<dbReference type="RefSeq" id="WP_010596700.1">
    <property type="nucleotide sequence ID" value="NZ_CP027433.1"/>
</dbReference>
<dbReference type="InterPro" id="IPR050639">
    <property type="entry name" value="SSR_resolvase"/>
</dbReference>
<reference evidence="4 5" key="1">
    <citation type="submission" date="2018-03" db="EMBL/GenBank/DDBJ databases">
        <title>Characteristics and genome of n-alkane degrading marine bacteria Gordonia iterans isolated from crude oil contaminated in Tae-an, South Korea.</title>
        <authorList>
            <person name="Lee S.-S."/>
            <person name="Kim H."/>
        </authorList>
    </citation>
    <scope>NUCLEOTIDE SEQUENCE [LARGE SCALE GENOMIC DNA]</scope>
    <source>
        <strain evidence="4 5">Co17</strain>
    </source>
</reference>
<dbReference type="EMBL" id="CP027433">
    <property type="protein sequence ID" value="AVM00570.1"/>
    <property type="molecule type" value="Genomic_DNA"/>
</dbReference>
<dbReference type="PROSITE" id="PS51736">
    <property type="entry name" value="RECOMBINASES_3"/>
    <property type="match status" value="1"/>
</dbReference>
<dbReference type="OrthoDB" id="3405463at2"/>
<dbReference type="InterPro" id="IPR006119">
    <property type="entry name" value="Resolv_N"/>
</dbReference>
<evidence type="ECO:0000259" key="3">
    <source>
        <dbReference type="PROSITE" id="PS51736"/>
    </source>
</evidence>
<evidence type="ECO:0000313" key="5">
    <source>
        <dbReference type="Proteomes" id="UP000239814"/>
    </source>
</evidence>
<proteinExistence type="predicted"/>
<keyword evidence="5" id="KW-1185">Reference proteome</keyword>
<dbReference type="SUPFAM" id="SSF53041">
    <property type="entry name" value="Resolvase-like"/>
    <property type="match status" value="1"/>
</dbReference>
<organism evidence="4 5">
    <name type="scientific">Gordonia iterans</name>
    <dbReference type="NCBI Taxonomy" id="1004901"/>
    <lineage>
        <taxon>Bacteria</taxon>
        <taxon>Bacillati</taxon>
        <taxon>Actinomycetota</taxon>
        <taxon>Actinomycetes</taxon>
        <taxon>Mycobacteriales</taxon>
        <taxon>Gordoniaceae</taxon>
        <taxon>Gordonia</taxon>
    </lineage>
</organism>
<name>A0A2S0KFU8_9ACTN</name>
<dbReference type="GO" id="GO:0003677">
    <property type="term" value="F:DNA binding"/>
    <property type="evidence" value="ECO:0007669"/>
    <property type="project" value="UniProtKB-KW"/>
</dbReference>
<dbReference type="Pfam" id="PF00239">
    <property type="entry name" value="Resolvase"/>
    <property type="match status" value="1"/>
</dbReference>